<organism evidence="5 6">
    <name type="scientific">Tropicimonas isoalkanivorans</name>
    <dbReference type="NCBI Taxonomy" id="441112"/>
    <lineage>
        <taxon>Bacteria</taxon>
        <taxon>Pseudomonadati</taxon>
        <taxon>Pseudomonadota</taxon>
        <taxon>Alphaproteobacteria</taxon>
        <taxon>Rhodobacterales</taxon>
        <taxon>Roseobacteraceae</taxon>
        <taxon>Tropicimonas</taxon>
    </lineage>
</organism>
<dbReference type="EMBL" id="FOLG01000005">
    <property type="protein sequence ID" value="SFC46745.1"/>
    <property type="molecule type" value="Genomic_DNA"/>
</dbReference>
<dbReference type="GO" id="GO:0003700">
    <property type="term" value="F:DNA-binding transcription factor activity"/>
    <property type="evidence" value="ECO:0007669"/>
    <property type="project" value="InterPro"/>
</dbReference>
<reference evidence="5 6" key="1">
    <citation type="submission" date="2016-10" db="EMBL/GenBank/DDBJ databases">
        <authorList>
            <person name="de Groot N.N."/>
        </authorList>
    </citation>
    <scope>NUCLEOTIDE SEQUENCE [LARGE SCALE GENOMIC DNA]</scope>
    <source>
        <strain evidence="5 6">DSM 19548</strain>
    </source>
</reference>
<keyword evidence="3" id="KW-0804">Transcription</keyword>
<dbReference type="InterPro" id="IPR011711">
    <property type="entry name" value="GntR_C"/>
</dbReference>
<evidence type="ECO:0000259" key="4">
    <source>
        <dbReference type="PROSITE" id="PS50949"/>
    </source>
</evidence>
<dbReference type="InterPro" id="IPR036390">
    <property type="entry name" value="WH_DNA-bd_sf"/>
</dbReference>
<accession>A0A1I1JEG3</accession>
<dbReference type="SUPFAM" id="SSF48008">
    <property type="entry name" value="GntR ligand-binding domain-like"/>
    <property type="match status" value="1"/>
</dbReference>
<dbReference type="InterPro" id="IPR008920">
    <property type="entry name" value="TF_FadR/GntR_C"/>
</dbReference>
<dbReference type="Pfam" id="PF00392">
    <property type="entry name" value="GntR"/>
    <property type="match status" value="1"/>
</dbReference>
<keyword evidence="2" id="KW-0238">DNA-binding</keyword>
<protein>
    <submittedName>
        <fullName evidence="5">Transcriptional regulator, GntR family</fullName>
    </submittedName>
</protein>
<keyword evidence="1" id="KW-0805">Transcription regulation</keyword>
<evidence type="ECO:0000313" key="6">
    <source>
        <dbReference type="Proteomes" id="UP000198728"/>
    </source>
</evidence>
<dbReference type="InterPro" id="IPR036388">
    <property type="entry name" value="WH-like_DNA-bd_sf"/>
</dbReference>
<sequence>MIKKKARLVTTQEAKTPEHEAIYQKIRDMILFGEVAPGEPLTIQGLCGRLGAGMTPVREAIRRLTAEGALTALGNRRLCVPRMTLNHLEQIGFARRAIEPELARRAAERADDTLILDLRAIDARLDLAIARGDVQGYLEQNFRFHFRLYEHAGADVLLALASGLWTRVGPSLRIVCGRFGTSNLPDQHDAALDALESGEEHKVSAAMEEDIGQGLEQIRLSLDEVESETA</sequence>
<dbReference type="SMART" id="SM00345">
    <property type="entry name" value="HTH_GNTR"/>
    <property type="match status" value="1"/>
</dbReference>
<dbReference type="SMART" id="SM00895">
    <property type="entry name" value="FCD"/>
    <property type="match status" value="1"/>
</dbReference>
<dbReference type="GO" id="GO:0003677">
    <property type="term" value="F:DNA binding"/>
    <property type="evidence" value="ECO:0007669"/>
    <property type="project" value="UniProtKB-KW"/>
</dbReference>
<dbReference type="Proteomes" id="UP000198728">
    <property type="component" value="Unassembled WGS sequence"/>
</dbReference>
<evidence type="ECO:0000256" key="2">
    <source>
        <dbReference type="ARBA" id="ARBA00023125"/>
    </source>
</evidence>
<dbReference type="Gene3D" id="1.10.10.10">
    <property type="entry name" value="Winged helix-like DNA-binding domain superfamily/Winged helix DNA-binding domain"/>
    <property type="match status" value="1"/>
</dbReference>
<name>A0A1I1JEG3_9RHOB</name>
<dbReference type="PROSITE" id="PS50949">
    <property type="entry name" value="HTH_GNTR"/>
    <property type="match status" value="1"/>
</dbReference>
<dbReference type="OrthoDB" id="9815654at2"/>
<dbReference type="InterPro" id="IPR000524">
    <property type="entry name" value="Tscrpt_reg_HTH_GntR"/>
</dbReference>
<dbReference type="AlphaFoldDB" id="A0A1I1JEG3"/>
<evidence type="ECO:0000256" key="1">
    <source>
        <dbReference type="ARBA" id="ARBA00023015"/>
    </source>
</evidence>
<keyword evidence="6" id="KW-1185">Reference proteome</keyword>
<proteinExistence type="predicted"/>
<dbReference type="PANTHER" id="PTHR43537">
    <property type="entry name" value="TRANSCRIPTIONAL REGULATOR, GNTR FAMILY"/>
    <property type="match status" value="1"/>
</dbReference>
<dbReference type="SUPFAM" id="SSF46785">
    <property type="entry name" value="Winged helix' DNA-binding domain"/>
    <property type="match status" value="1"/>
</dbReference>
<dbReference type="Gene3D" id="1.20.120.530">
    <property type="entry name" value="GntR ligand-binding domain-like"/>
    <property type="match status" value="1"/>
</dbReference>
<dbReference type="Pfam" id="PF07729">
    <property type="entry name" value="FCD"/>
    <property type="match status" value="1"/>
</dbReference>
<evidence type="ECO:0000313" key="5">
    <source>
        <dbReference type="EMBL" id="SFC46745.1"/>
    </source>
</evidence>
<feature type="domain" description="HTH gntR-type" evidence="4">
    <location>
        <begin position="16"/>
        <end position="83"/>
    </location>
</feature>
<evidence type="ECO:0000256" key="3">
    <source>
        <dbReference type="ARBA" id="ARBA00023163"/>
    </source>
</evidence>
<dbReference type="STRING" id="441112.SAMN04488094_10581"/>
<dbReference type="PANTHER" id="PTHR43537:SF39">
    <property type="entry name" value="HTH-TYPE TRANSCRIPTIONAL REGULATOR MCBR"/>
    <property type="match status" value="1"/>
</dbReference>
<gene>
    <name evidence="5" type="ORF">SAMN04488094_10581</name>
</gene>